<dbReference type="EMBL" id="JACRWE010000014">
    <property type="protein sequence ID" value="MBC5998328.1"/>
    <property type="molecule type" value="Genomic_DNA"/>
</dbReference>
<evidence type="ECO:0000313" key="3">
    <source>
        <dbReference type="Proteomes" id="UP000609849"/>
    </source>
</evidence>
<proteinExistence type="predicted"/>
<dbReference type="RefSeq" id="WP_153972965.1">
    <property type="nucleotide sequence ID" value="NZ_JACRWE010000014.1"/>
</dbReference>
<evidence type="ECO:0008006" key="4">
    <source>
        <dbReference type="Google" id="ProtNLM"/>
    </source>
</evidence>
<accession>A0ABR7JTT2</accession>
<protein>
    <recommendedName>
        <fullName evidence="4">Phage minor structural protein GP20</fullName>
    </recommendedName>
</protein>
<feature type="compositionally biased region" description="Acidic residues" evidence="1">
    <location>
        <begin position="20"/>
        <end position="33"/>
    </location>
</feature>
<gene>
    <name evidence="2" type="ORF">H8923_16380</name>
</gene>
<name>A0ABR7JTT2_9FIRM</name>
<sequence length="188" mass="20398">MLISNLDNVIKMNLQLLAGEGEEGNEQNPDDGGSEGGGEDPKTYTQEELDALLNDAKKDLPSEEDLAKFKEWQENQKTDEQKKNEKLEAEAKARKEAEEKVSTLEAKVSCLSKGVVTDSVDDVITLAKGMVTDTLTIDKAIDKVLEKYPSFKANGTETPGFKIGGSGDNGNQQTNINDALAMAFGNKK</sequence>
<evidence type="ECO:0000256" key="1">
    <source>
        <dbReference type="SAM" id="MobiDB-lite"/>
    </source>
</evidence>
<feature type="region of interest" description="Disordered" evidence="1">
    <location>
        <begin position="17"/>
        <end position="49"/>
    </location>
</feature>
<organism evidence="2 3">
    <name type="scientific">Romboutsia faecis</name>
    <dbReference type="NCBI Taxonomy" id="2764597"/>
    <lineage>
        <taxon>Bacteria</taxon>
        <taxon>Bacillati</taxon>
        <taxon>Bacillota</taxon>
        <taxon>Clostridia</taxon>
        <taxon>Peptostreptococcales</taxon>
        <taxon>Peptostreptococcaceae</taxon>
        <taxon>Romboutsia</taxon>
    </lineage>
</organism>
<comment type="caution">
    <text evidence="2">The sequence shown here is derived from an EMBL/GenBank/DDBJ whole genome shotgun (WGS) entry which is preliminary data.</text>
</comment>
<evidence type="ECO:0000313" key="2">
    <source>
        <dbReference type="EMBL" id="MBC5998328.1"/>
    </source>
</evidence>
<dbReference type="Proteomes" id="UP000609849">
    <property type="component" value="Unassembled WGS sequence"/>
</dbReference>
<feature type="region of interest" description="Disordered" evidence="1">
    <location>
        <begin position="69"/>
        <end position="99"/>
    </location>
</feature>
<reference evidence="2 3" key="1">
    <citation type="submission" date="2020-08" db="EMBL/GenBank/DDBJ databases">
        <authorList>
            <person name="Liu C."/>
            <person name="Sun Q."/>
        </authorList>
    </citation>
    <scope>NUCLEOTIDE SEQUENCE [LARGE SCALE GENOMIC DNA]</scope>
    <source>
        <strain evidence="2 3">NSJ-18</strain>
    </source>
</reference>
<keyword evidence="3" id="KW-1185">Reference proteome</keyword>